<dbReference type="AlphaFoldDB" id="A0A449BM93"/>
<dbReference type="VEuPathDB" id="PlasmoDB:PVVCY_0200080"/>
<dbReference type="Proteomes" id="UP000290582">
    <property type="component" value="Chromosome PVVCY_02"/>
</dbReference>
<dbReference type="EMBL" id="LR215058">
    <property type="protein sequence ID" value="VEV54570.1"/>
    <property type="molecule type" value="Genomic_DNA"/>
</dbReference>
<protein>
    <submittedName>
        <fullName evidence="3">Fam-c protein</fullName>
    </submittedName>
</protein>
<dbReference type="InterPro" id="IPR006488">
    <property type="entry name" value="PYST-C1_N"/>
</dbReference>
<proteinExistence type="predicted"/>
<keyword evidence="1" id="KW-0732">Signal</keyword>
<reference evidence="3 4" key="1">
    <citation type="submission" date="2019-01" db="EMBL/GenBank/DDBJ databases">
        <authorList>
            <person name="Ramaprasad A."/>
        </authorList>
    </citation>
    <scope>NUCLEOTIDE SEQUENCE [LARGE SCALE GENOMIC DNA]</scope>
</reference>
<feature type="chain" id="PRO_5019513806" evidence="1">
    <location>
        <begin position="29"/>
        <end position="116"/>
    </location>
</feature>
<evidence type="ECO:0000256" key="1">
    <source>
        <dbReference type="SAM" id="SignalP"/>
    </source>
</evidence>
<accession>A0A449BM93</accession>
<evidence type="ECO:0000259" key="2">
    <source>
        <dbReference type="Pfam" id="PF09690"/>
    </source>
</evidence>
<dbReference type="KEGG" id="pvv:PVVCY_0200080"/>
<sequence length="116" mass="13668">MKMNRRVFSLVCTVFYALLSASIHFSEQKVSFQTKHKLIYGKLYNSGYLHVVTYILTGKEKNGIESKCETQLNNNNNNNLKNDEDKKNKNRKIAIYYDEKTNLWGYCCCGLWYLFD</sequence>
<feature type="domain" description="PYST-C1-like N-terminal" evidence="2">
    <location>
        <begin position="58"/>
        <end position="90"/>
    </location>
</feature>
<gene>
    <name evidence="3" type="ORF">PVVCY_0200080</name>
</gene>
<organism evidence="3 4">
    <name type="scientific">Plasmodium vinckei vinckei</name>
    <dbReference type="NCBI Taxonomy" id="54757"/>
    <lineage>
        <taxon>Eukaryota</taxon>
        <taxon>Sar</taxon>
        <taxon>Alveolata</taxon>
        <taxon>Apicomplexa</taxon>
        <taxon>Aconoidasida</taxon>
        <taxon>Haemosporida</taxon>
        <taxon>Plasmodiidae</taxon>
        <taxon>Plasmodium</taxon>
        <taxon>Plasmodium (Vinckeia)</taxon>
    </lineage>
</organism>
<dbReference type="NCBIfam" id="TIGR01601">
    <property type="entry name" value="PYST-C1"/>
    <property type="match status" value="1"/>
</dbReference>
<name>A0A449BM93_PLAVN</name>
<dbReference type="GeneID" id="59892925"/>
<dbReference type="RefSeq" id="XP_037490048.1">
    <property type="nucleotide sequence ID" value="XM_037634295.1"/>
</dbReference>
<feature type="signal peptide" evidence="1">
    <location>
        <begin position="1"/>
        <end position="28"/>
    </location>
</feature>
<evidence type="ECO:0000313" key="3">
    <source>
        <dbReference type="EMBL" id="VEV54570.1"/>
    </source>
</evidence>
<dbReference type="Pfam" id="PF09690">
    <property type="entry name" value="PYST-C1"/>
    <property type="match status" value="1"/>
</dbReference>
<evidence type="ECO:0000313" key="4">
    <source>
        <dbReference type="Proteomes" id="UP000290582"/>
    </source>
</evidence>
<dbReference type="OrthoDB" id="373231at2759"/>